<evidence type="ECO:0000313" key="1">
    <source>
        <dbReference type="EMBL" id="QPH54836.1"/>
    </source>
</evidence>
<evidence type="ECO:0000313" key="2">
    <source>
        <dbReference type="Proteomes" id="UP000594800"/>
    </source>
</evidence>
<dbReference type="AlphaFoldDB" id="A0A7S9LTG5"/>
<reference evidence="1 2" key="1">
    <citation type="submission" date="2020-11" db="EMBL/GenBank/DDBJ databases">
        <title>Description of Pontivivens ytuae sp. nov. isolated from deep sea sediment of Mariana Trench.</title>
        <authorList>
            <person name="Wang Z."/>
            <person name="Sun Q.-L."/>
            <person name="Xu X.-D."/>
            <person name="Tang Y.-Z."/>
            <person name="Zhang J."/>
        </authorList>
    </citation>
    <scope>NUCLEOTIDE SEQUENCE [LARGE SCALE GENOMIC DNA]</scope>
    <source>
        <strain evidence="1 2">MT2928</strain>
    </source>
</reference>
<gene>
    <name evidence="1" type="ORF">I0K15_03440</name>
</gene>
<dbReference type="Proteomes" id="UP000594800">
    <property type="component" value="Chromosome"/>
</dbReference>
<protein>
    <submittedName>
        <fullName evidence="1">SRPBCC family protein</fullName>
    </submittedName>
</protein>
<dbReference type="EMBL" id="CP064942">
    <property type="protein sequence ID" value="QPH54836.1"/>
    <property type="molecule type" value="Genomic_DNA"/>
</dbReference>
<proteinExistence type="predicted"/>
<sequence>MNLTATTMVDAPPQALFDLLNDPDRLAALTEALTLEADGDDRWQASATFQGREETAQLDRVAAETPERIAYVATARGLELTATAQIGAEGAGSALGVDLSLVSRSMKGKMMLQGLKLAQPQLEKGLGRLLDRLAREASAA</sequence>
<dbReference type="Gene3D" id="3.30.530.20">
    <property type="match status" value="1"/>
</dbReference>
<accession>A0A7S9LTG5</accession>
<dbReference type="KEGG" id="poz:I0K15_03440"/>
<dbReference type="RefSeq" id="WP_196104037.1">
    <property type="nucleotide sequence ID" value="NZ_CP064942.1"/>
</dbReference>
<dbReference type="SUPFAM" id="SSF55961">
    <property type="entry name" value="Bet v1-like"/>
    <property type="match status" value="1"/>
</dbReference>
<dbReference type="InterPro" id="IPR023393">
    <property type="entry name" value="START-like_dom_sf"/>
</dbReference>
<keyword evidence="2" id="KW-1185">Reference proteome</keyword>
<name>A0A7S9LTG5_9RHOB</name>
<organism evidence="1 2">
    <name type="scientific">Pontivivens ytuae</name>
    <dbReference type="NCBI Taxonomy" id="2789856"/>
    <lineage>
        <taxon>Bacteria</taxon>
        <taxon>Pseudomonadati</taxon>
        <taxon>Pseudomonadota</taxon>
        <taxon>Alphaproteobacteria</taxon>
        <taxon>Rhodobacterales</taxon>
        <taxon>Paracoccaceae</taxon>
        <taxon>Pontivivens</taxon>
    </lineage>
</organism>